<keyword evidence="1" id="KW-1133">Transmembrane helix</keyword>
<feature type="transmembrane region" description="Helical" evidence="1">
    <location>
        <begin position="91"/>
        <end position="116"/>
    </location>
</feature>
<feature type="transmembrane region" description="Helical" evidence="1">
    <location>
        <begin position="128"/>
        <end position="146"/>
    </location>
</feature>
<feature type="transmembrane region" description="Helical" evidence="1">
    <location>
        <begin position="226"/>
        <end position="246"/>
    </location>
</feature>
<feature type="transmembrane region" description="Helical" evidence="1">
    <location>
        <begin position="177"/>
        <end position="199"/>
    </location>
</feature>
<feature type="transmembrane region" description="Helical" evidence="1">
    <location>
        <begin position="28"/>
        <end position="47"/>
    </location>
</feature>
<dbReference type="Proteomes" id="UP000492821">
    <property type="component" value="Unassembled WGS sequence"/>
</dbReference>
<name>A0A7E4WAZ8_PANRE</name>
<organism evidence="2 3">
    <name type="scientific">Panagrellus redivivus</name>
    <name type="common">Microworm</name>
    <dbReference type="NCBI Taxonomy" id="6233"/>
    <lineage>
        <taxon>Eukaryota</taxon>
        <taxon>Metazoa</taxon>
        <taxon>Ecdysozoa</taxon>
        <taxon>Nematoda</taxon>
        <taxon>Chromadorea</taxon>
        <taxon>Rhabditida</taxon>
        <taxon>Tylenchina</taxon>
        <taxon>Panagrolaimomorpha</taxon>
        <taxon>Panagrolaimoidea</taxon>
        <taxon>Panagrolaimidae</taxon>
        <taxon>Panagrellus</taxon>
    </lineage>
</organism>
<dbReference type="AlphaFoldDB" id="A0A7E4WAZ8"/>
<evidence type="ECO:0000256" key="1">
    <source>
        <dbReference type="SAM" id="Phobius"/>
    </source>
</evidence>
<keyword evidence="1" id="KW-0472">Membrane</keyword>
<feature type="transmembrane region" description="Helical" evidence="1">
    <location>
        <begin position="59"/>
        <end position="79"/>
    </location>
</feature>
<evidence type="ECO:0000313" key="3">
    <source>
        <dbReference type="WBParaSite" id="Pan_g8557.t1"/>
    </source>
</evidence>
<dbReference type="WBParaSite" id="Pan_g8557.t1">
    <property type="protein sequence ID" value="Pan_g8557.t1"/>
    <property type="gene ID" value="Pan_g8557"/>
</dbReference>
<reference evidence="3" key="2">
    <citation type="submission" date="2020-10" db="UniProtKB">
        <authorList>
            <consortium name="WormBaseParasite"/>
        </authorList>
    </citation>
    <scope>IDENTIFICATION</scope>
</reference>
<protein>
    <submittedName>
        <fullName evidence="3">Uncharacterized protein</fullName>
    </submittedName>
</protein>
<accession>A0A7E4WAZ8</accession>
<keyword evidence="2" id="KW-1185">Reference proteome</keyword>
<sequence length="269" mass="31233">MDETSSKKKKLITSIEDDFNHYNKPSNFQSFALFPVLFHMILMGFAFCKHTDRLFQPVIIIYTTSLFVTAIVIDVYNMIYKEDTSERTYLLYKGIINFLCFIPLSFYCAIQLYIAVIEFGQHEVTGEAIAFVFSNLIFHFLQWVYIKKDFKCLQKVGKMTHTDPTGLTMNEKKRISAYNIIFYSSVYAIFIAEGLYLIVYNNNYEAIEKLQREWQSSGSDRNPGGALTYICAIVALICVHQFVAIVKIVQAFWTLCTPNPRWQNYVAFV</sequence>
<keyword evidence="1" id="KW-0812">Transmembrane</keyword>
<evidence type="ECO:0000313" key="2">
    <source>
        <dbReference type="Proteomes" id="UP000492821"/>
    </source>
</evidence>
<proteinExistence type="predicted"/>
<reference evidence="2" key="1">
    <citation type="journal article" date="2013" name="Genetics">
        <title>The draft genome and transcriptome of Panagrellus redivivus are shaped by the harsh demands of a free-living lifestyle.</title>
        <authorList>
            <person name="Srinivasan J."/>
            <person name="Dillman A.R."/>
            <person name="Macchietto M.G."/>
            <person name="Heikkinen L."/>
            <person name="Lakso M."/>
            <person name="Fracchia K.M."/>
            <person name="Antoshechkin I."/>
            <person name="Mortazavi A."/>
            <person name="Wong G."/>
            <person name="Sternberg P.W."/>
        </authorList>
    </citation>
    <scope>NUCLEOTIDE SEQUENCE [LARGE SCALE GENOMIC DNA]</scope>
    <source>
        <strain evidence="2">MT8872</strain>
    </source>
</reference>